<gene>
    <name evidence="1" type="ORF">SAMN03080617_02856</name>
</gene>
<dbReference type="AlphaFoldDB" id="A0A1G5YVA1"/>
<dbReference type="EMBL" id="FMXE01000020">
    <property type="protein sequence ID" value="SDA85985.1"/>
    <property type="molecule type" value="Genomic_DNA"/>
</dbReference>
<evidence type="ECO:0008006" key="3">
    <source>
        <dbReference type="Google" id="ProtNLM"/>
    </source>
</evidence>
<proteinExistence type="predicted"/>
<evidence type="ECO:0000313" key="2">
    <source>
        <dbReference type="Proteomes" id="UP000198756"/>
    </source>
</evidence>
<keyword evidence="2" id="KW-1185">Reference proteome</keyword>
<sequence length="167" mass="19533">MLFSLALGCSSPQEKNQNFEMTEIRSLRELVNEGLSTDRFYYIKDLSEIKEKGEGLVLILPGSSCFNCFEDLNLFLKGYFSENPEIKLLVVRNNKIKEKEIRFSLQKVISLDEVYIYEIGQLSILTQHEFFPKLGYFNNGKICCLEVFEQGNQEKLTNFFNYLKFMD</sequence>
<accession>A0A1G5YVA1</accession>
<dbReference type="Proteomes" id="UP000198756">
    <property type="component" value="Unassembled WGS sequence"/>
</dbReference>
<name>A0A1G5YVA1_9BACT</name>
<dbReference type="STRING" id="279824.SAMN03080617_02856"/>
<organism evidence="1 2">
    <name type="scientific">Algoriphagus alkaliphilus</name>
    <dbReference type="NCBI Taxonomy" id="279824"/>
    <lineage>
        <taxon>Bacteria</taxon>
        <taxon>Pseudomonadati</taxon>
        <taxon>Bacteroidota</taxon>
        <taxon>Cytophagia</taxon>
        <taxon>Cytophagales</taxon>
        <taxon>Cyclobacteriaceae</taxon>
        <taxon>Algoriphagus</taxon>
    </lineage>
</organism>
<reference evidence="2" key="1">
    <citation type="submission" date="2016-10" db="EMBL/GenBank/DDBJ databases">
        <authorList>
            <person name="Varghese N."/>
            <person name="Submissions S."/>
        </authorList>
    </citation>
    <scope>NUCLEOTIDE SEQUENCE [LARGE SCALE GENOMIC DNA]</scope>
    <source>
        <strain evidence="2">DSM 22703</strain>
    </source>
</reference>
<evidence type="ECO:0000313" key="1">
    <source>
        <dbReference type="EMBL" id="SDA85985.1"/>
    </source>
</evidence>
<protein>
    <recommendedName>
        <fullName evidence="3">AhpC/TSA family protein</fullName>
    </recommendedName>
</protein>